<accession>A0A2S0KDE8</accession>
<dbReference type="AlphaFoldDB" id="A0A2S0KDE8"/>
<dbReference type="InterPro" id="IPR003778">
    <property type="entry name" value="CT_A_B"/>
</dbReference>
<feature type="domain" description="Carboxyltransferase" evidence="4">
    <location>
        <begin position="25"/>
        <end position="286"/>
    </location>
</feature>
<dbReference type="PANTHER" id="PTHR43309">
    <property type="entry name" value="5-OXOPROLINASE SUBUNIT C"/>
    <property type="match status" value="1"/>
</dbReference>
<dbReference type="PANTHER" id="PTHR43309:SF3">
    <property type="entry name" value="5-OXOPROLINASE SUBUNIT C"/>
    <property type="match status" value="1"/>
</dbReference>
<evidence type="ECO:0000313" key="6">
    <source>
        <dbReference type="Proteomes" id="UP000239814"/>
    </source>
</evidence>
<dbReference type="Pfam" id="PF02626">
    <property type="entry name" value="CT_A_B"/>
    <property type="match status" value="1"/>
</dbReference>
<dbReference type="GO" id="GO:0005524">
    <property type="term" value="F:ATP binding"/>
    <property type="evidence" value="ECO:0007669"/>
    <property type="project" value="UniProtKB-KW"/>
</dbReference>
<evidence type="ECO:0000256" key="2">
    <source>
        <dbReference type="ARBA" id="ARBA00022801"/>
    </source>
</evidence>
<proteinExistence type="predicted"/>
<dbReference type="SMART" id="SM00797">
    <property type="entry name" value="AHS2"/>
    <property type="match status" value="1"/>
</dbReference>
<reference evidence="5 6" key="1">
    <citation type="submission" date="2018-03" db="EMBL/GenBank/DDBJ databases">
        <title>Characteristics and genome of n-alkane degrading marine bacteria Gordonia iterans isolated from crude oil contaminated in Tae-an, South Korea.</title>
        <authorList>
            <person name="Lee S.-S."/>
            <person name="Kim H."/>
        </authorList>
    </citation>
    <scope>NUCLEOTIDE SEQUENCE [LARGE SCALE GENOMIC DNA]</scope>
    <source>
        <strain evidence="5 6">Co17</strain>
    </source>
</reference>
<dbReference type="GO" id="GO:0016787">
    <property type="term" value="F:hydrolase activity"/>
    <property type="evidence" value="ECO:0007669"/>
    <property type="project" value="UniProtKB-KW"/>
</dbReference>
<keyword evidence="6" id="KW-1185">Reference proteome</keyword>
<dbReference type="InterPro" id="IPR029000">
    <property type="entry name" value="Cyclophilin-like_dom_sf"/>
</dbReference>
<evidence type="ECO:0000256" key="1">
    <source>
        <dbReference type="ARBA" id="ARBA00022741"/>
    </source>
</evidence>
<dbReference type="SUPFAM" id="SSF50891">
    <property type="entry name" value="Cyclophilin-like"/>
    <property type="match status" value="1"/>
</dbReference>
<dbReference type="KEGG" id="git:C6V83_04820"/>
<name>A0A2S0KDE8_9ACTN</name>
<dbReference type="RefSeq" id="WP_105941434.1">
    <property type="nucleotide sequence ID" value="NZ_CP027433.1"/>
</dbReference>
<dbReference type="Gene3D" id="2.40.100.10">
    <property type="entry name" value="Cyclophilin-like"/>
    <property type="match status" value="1"/>
</dbReference>
<evidence type="ECO:0000259" key="4">
    <source>
        <dbReference type="SMART" id="SM00797"/>
    </source>
</evidence>
<organism evidence="5 6">
    <name type="scientific">Gordonia iterans</name>
    <dbReference type="NCBI Taxonomy" id="1004901"/>
    <lineage>
        <taxon>Bacteria</taxon>
        <taxon>Bacillati</taxon>
        <taxon>Actinomycetota</taxon>
        <taxon>Actinomycetes</taxon>
        <taxon>Mycobacteriales</taxon>
        <taxon>Gordoniaceae</taxon>
        <taxon>Gordonia</taxon>
    </lineage>
</organism>
<keyword evidence="1" id="KW-0547">Nucleotide-binding</keyword>
<dbReference type="EMBL" id="CP027433">
    <property type="protein sequence ID" value="AVL99699.1"/>
    <property type="molecule type" value="Genomic_DNA"/>
</dbReference>
<dbReference type="InterPro" id="IPR052708">
    <property type="entry name" value="PxpC"/>
</dbReference>
<evidence type="ECO:0000313" key="5">
    <source>
        <dbReference type="EMBL" id="AVL99699.1"/>
    </source>
</evidence>
<dbReference type="Proteomes" id="UP000239814">
    <property type="component" value="Chromosome"/>
</dbReference>
<evidence type="ECO:0000256" key="3">
    <source>
        <dbReference type="ARBA" id="ARBA00022840"/>
    </source>
</evidence>
<protein>
    <submittedName>
        <fullName evidence="5">Allophanate hydrolase</fullName>
    </submittedName>
</protein>
<gene>
    <name evidence="5" type="ORF">C6V83_04820</name>
</gene>
<keyword evidence="2 5" id="KW-0378">Hydrolase</keyword>
<dbReference type="OrthoDB" id="9768696at2"/>
<sequence>MRGLTVVSPGPLATFQDLGRPGYAHLGVPRSGAADLGALRQANRLVGNPESAVAIETTLGGWSARTRGALVMAVTGPPTQVLVDGRGVGSHATFAVRDGALIEVLAPTRGCRNYVAARGGFRAPSTLGSAATDTLSGLGPAPLQRSDELHIGEAALQWPHATVAPGPPPPSREHELVVRRGPRYGDLADPAALSRTRFTVHPASNRIGVRLDPVDGVLEHRAGLGPQPSEGVPLGAVQIPPSGQPALFLADHPVTGGYPVAAVLTAESVDRAAQLIAGDVVRLRLR</sequence>
<keyword evidence="3" id="KW-0067">ATP-binding</keyword>